<protein>
    <submittedName>
        <fullName evidence="1">Polyketide cyclase / dehydrase and lipid transport</fullName>
    </submittedName>
</protein>
<dbReference type="InterPro" id="IPR019587">
    <property type="entry name" value="Polyketide_cyclase/dehydratase"/>
</dbReference>
<proteinExistence type="predicted"/>
<dbReference type="RefSeq" id="WP_074663520.1">
    <property type="nucleotide sequence ID" value="NZ_FOIO01000045.1"/>
</dbReference>
<dbReference type="EMBL" id="FOIO01000045">
    <property type="protein sequence ID" value="SEU00869.1"/>
    <property type="molecule type" value="Genomic_DNA"/>
</dbReference>
<gene>
    <name evidence="1" type="ORF">SAMN05216521_104512</name>
</gene>
<dbReference type="Gene3D" id="3.30.530.20">
    <property type="match status" value="1"/>
</dbReference>
<name>A0A1I0IV00_9FIRM</name>
<dbReference type="Pfam" id="PF10604">
    <property type="entry name" value="Polyketide_cyc2"/>
    <property type="match status" value="1"/>
</dbReference>
<evidence type="ECO:0000313" key="1">
    <source>
        <dbReference type="EMBL" id="SEU00869.1"/>
    </source>
</evidence>
<sequence>MITSDIKEILGCDIHKVWETVTAVDKYSLWRSDLSRTEIIDDSRFIEYTKEGYGTTFSVTVIEPHKRWEFDMENSNMKGHWVGVFTSLGSKTQIDFTENITPKKWFMKPFVKAYLKKQQKQFILDLKKHLSNLE</sequence>
<reference evidence="1 2" key="1">
    <citation type="submission" date="2016-10" db="EMBL/GenBank/DDBJ databases">
        <authorList>
            <person name="Varghese N."/>
            <person name="Submissions S."/>
        </authorList>
    </citation>
    <scope>NUCLEOTIDE SEQUENCE [LARGE SCALE GENOMIC DNA]</scope>
    <source>
        <strain evidence="1 2">NLAE-zl-C196</strain>
    </source>
</reference>
<comment type="caution">
    <text evidence="1">The sequence shown here is derived from an EMBL/GenBank/DDBJ whole genome shotgun (WGS) entry which is preliminary data.</text>
</comment>
<dbReference type="Proteomes" id="UP000182121">
    <property type="component" value="Unassembled WGS sequence"/>
</dbReference>
<organism evidence="1 2">
    <name type="scientific">Enterocloster clostridioformis</name>
    <dbReference type="NCBI Taxonomy" id="1531"/>
    <lineage>
        <taxon>Bacteria</taxon>
        <taxon>Bacillati</taxon>
        <taxon>Bacillota</taxon>
        <taxon>Clostridia</taxon>
        <taxon>Lachnospirales</taxon>
        <taxon>Lachnospiraceae</taxon>
        <taxon>Enterocloster</taxon>
    </lineage>
</organism>
<dbReference type="AlphaFoldDB" id="A0A1I0IV00"/>
<evidence type="ECO:0000313" key="2">
    <source>
        <dbReference type="Proteomes" id="UP000182121"/>
    </source>
</evidence>
<dbReference type="InterPro" id="IPR023393">
    <property type="entry name" value="START-like_dom_sf"/>
</dbReference>
<accession>A0A1I0IV00</accession>
<dbReference type="SUPFAM" id="SSF55961">
    <property type="entry name" value="Bet v1-like"/>
    <property type="match status" value="1"/>
</dbReference>